<dbReference type="EMBL" id="VWXX01000011">
    <property type="protein sequence ID" value="KAA6185288.1"/>
    <property type="molecule type" value="Genomic_DNA"/>
</dbReference>
<dbReference type="RefSeq" id="WP_150092689.1">
    <property type="nucleotide sequence ID" value="NZ_VWXX01000011.1"/>
</dbReference>
<keyword evidence="1" id="KW-0472">Membrane</keyword>
<feature type="transmembrane region" description="Helical" evidence="1">
    <location>
        <begin position="79"/>
        <end position="98"/>
    </location>
</feature>
<feature type="transmembrane region" description="Helical" evidence="1">
    <location>
        <begin position="45"/>
        <end position="67"/>
    </location>
</feature>
<keyword evidence="1" id="KW-1133">Transmembrane helix</keyword>
<evidence type="ECO:0000256" key="1">
    <source>
        <dbReference type="SAM" id="Phobius"/>
    </source>
</evidence>
<comment type="caution">
    <text evidence="2">The sequence shown here is derived from an EMBL/GenBank/DDBJ whole genome shotgun (WGS) entry which is preliminary data.</text>
</comment>
<proteinExistence type="predicted"/>
<reference evidence="2 3" key="1">
    <citation type="submission" date="2019-09" db="EMBL/GenBank/DDBJ databases">
        <title>Whole-genome sequence of the purple sulfur bacterium Thiohalocapsa marina DSM 19078.</title>
        <authorList>
            <person name="Kyndt J.A."/>
            <person name="Meyer T.E."/>
        </authorList>
    </citation>
    <scope>NUCLEOTIDE SEQUENCE [LARGE SCALE GENOMIC DNA]</scope>
    <source>
        <strain evidence="2 3">DSM 19078</strain>
    </source>
</reference>
<feature type="transmembrane region" description="Helical" evidence="1">
    <location>
        <begin position="15"/>
        <end position="33"/>
    </location>
</feature>
<dbReference type="InterPro" id="IPR008523">
    <property type="entry name" value="DUF805"/>
</dbReference>
<dbReference type="Proteomes" id="UP000322981">
    <property type="component" value="Unassembled WGS sequence"/>
</dbReference>
<dbReference type="Pfam" id="PF05656">
    <property type="entry name" value="DUF805"/>
    <property type="match status" value="1"/>
</dbReference>
<organism evidence="2 3">
    <name type="scientific">Thiohalocapsa marina</name>
    <dbReference type="NCBI Taxonomy" id="424902"/>
    <lineage>
        <taxon>Bacteria</taxon>
        <taxon>Pseudomonadati</taxon>
        <taxon>Pseudomonadota</taxon>
        <taxon>Gammaproteobacteria</taxon>
        <taxon>Chromatiales</taxon>
        <taxon>Chromatiaceae</taxon>
        <taxon>Thiohalocapsa</taxon>
    </lineage>
</organism>
<evidence type="ECO:0000313" key="2">
    <source>
        <dbReference type="EMBL" id="KAA6185288.1"/>
    </source>
</evidence>
<accession>A0A5M8FK64</accession>
<sequence>MNLLKPTGTAGRLEFVITWVICVIVAAIAFGVFEDGARHVQGELGGLWLVWWLGMLAAWIGIAAVFRRVRDIGWAWGHGFWQFVPLLGFVFVVVCMFIPSRHKVG</sequence>
<gene>
    <name evidence="2" type="ORF">F2Q65_09315</name>
</gene>
<keyword evidence="3" id="KW-1185">Reference proteome</keyword>
<evidence type="ECO:0000313" key="3">
    <source>
        <dbReference type="Proteomes" id="UP000322981"/>
    </source>
</evidence>
<name>A0A5M8FK64_9GAMM</name>
<protein>
    <submittedName>
        <fullName evidence="2">DUF805 domain-containing protein</fullName>
    </submittedName>
</protein>
<keyword evidence="1" id="KW-0812">Transmembrane</keyword>
<dbReference type="AlphaFoldDB" id="A0A5M8FK64"/>
<dbReference type="GO" id="GO:0016020">
    <property type="term" value="C:membrane"/>
    <property type="evidence" value="ECO:0007669"/>
    <property type="project" value="InterPro"/>
</dbReference>